<evidence type="ECO:0000313" key="3">
    <source>
        <dbReference type="Proteomes" id="UP000464178"/>
    </source>
</evidence>
<dbReference type="KEGG" id="gms:SOIL9_46360"/>
<reference evidence="2 3" key="1">
    <citation type="submission" date="2019-05" db="EMBL/GenBank/DDBJ databases">
        <authorList>
            <consortium name="Science for Life Laboratories"/>
        </authorList>
    </citation>
    <scope>NUCLEOTIDE SEQUENCE [LARGE SCALE GENOMIC DNA]</scope>
    <source>
        <strain evidence="2">Soil9</strain>
    </source>
</reference>
<organism evidence="2 3">
    <name type="scientific">Gemmata massiliana</name>
    <dbReference type="NCBI Taxonomy" id="1210884"/>
    <lineage>
        <taxon>Bacteria</taxon>
        <taxon>Pseudomonadati</taxon>
        <taxon>Planctomycetota</taxon>
        <taxon>Planctomycetia</taxon>
        <taxon>Gemmatales</taxon>
        <taxon>Gemmataceae</taxon>
        <taxon>Gemmata</taxon>
    </lineage>
</organism>
<feature type="region of interest" description="Disordered" evidence="1">
    <location>
        <begin position="1"/>
        <end position="20"/>
    </location>
</feature>
<proteinExistence type="predicted"/>
<keyword evidence="3" id="KW-1185">Reference proteome</keyword>
<dbReference type="Proteomes" id="UP000464178">
    <property type="component" value="Chromosome"/>
</dbReference>
<accession>A0A6P2CV99</accession>
<dbReference type="AlphaFoldDB" id="A0A6P2CV99"/>
<evidence type="ECO:0000256" key="1">
    <source>
        <dbReference type="SAM" id="MobiDB-lite"/>
    </source>
</evidence>
<gene>
    <name evidence="2" type="ORF">SOIL9_46360</name>
</gene>
<sequence length="85" mass="9324">MRPSRREPVNRSRDGRHTQEFIHAREFGRRGPDGPGVPYLLLRADGVRALLLALRFGATAGLAEKLKALLNPSPPKAQEGGARDL</sequence>
<name>A0A6P2CV99_9BACT</name>
<protein>
    <submittedName>
        <fullName evidence="2">Uncharacterized protein</fullName>
    </submittedName>
</protein>
<dbReference type="EMBL" id="LR593886">
    <property type="protein sequence ID" value="VTR93078.1"/>
    <property type="molecule type" value="Genomic_DNA"/>
</dbReference>
<evidence type="ECO:0000313" key="2">
    <source>
        <dbReference type="EMBL" id="VTR93078.1"/>
    </source>
</evidence>